<dbReference type="EMBL" id="CP139472">
    <property type="protein sequence ID" value="WPU48706.1"/>
    <property type="molecule type" value="Genomic_DNA"/>
</dbReference>
<evidence type="ECO:0000313" key="1">
    <source>
        <dbReference type="EMBL" id="CBV42544.1"/>
    </source>
</evidence>
<dbReference type="RefSeq" id="WP_013332416.1">
    <property type="nucleotide sequence ID" value="NC_014532.2"/>
</dbReference>
<dbReference type="EMBL" id="FN869568">
    <property type="protein sequence ID" value="CBV42544.1"/>
    <property type="molecule type" value="Genomic_DNA"/>
</dbReference>
<reference evidence="1" key="2">
    <citation type="submission" date="2010-05" db="EMBL/GenBank/DDBJ databases">
        <title>Revision and reannotation of the Halomonas elongata DSM 2581(T) genome.</title>
        <authorList>
            <person name="Pfeiffer F."/>
            <person name="Bagyan I."/>
            <person name="Alfaro-Espinoza G."/>
            <person name="Zamora-Lagos M.A."/>
            <person name="Habermann B."/>
            <person name="Oesterhelt D."/>
            <person name="Kunte H.J."/>
        </authorList>
    </citation>
    <scope>NUCLEOTIDE SEQUENCE</scope>
    <source>
        <strain evidence="1">Type strain: DSM 2581</strain>
    </source>
</reference>
<reference evidence="3" key="3">
    <citation type="journal article" date="2011" name="Environ. Microbiol.">
        <title>A blueprint of ectoine metabolism from the genome of the industrial producer Halomonas elongata DSM 2581(T).</title>
        <authorList>
            <person name="Schwibbert K."/>
            <person name="Marin-Sanguino A."/>
            <person name="Bagyan I."/>
            <person name="Heidrich G."/>
            <person name="Lentzen G."/>
            <person name="Seitz H."/>
            <person name="Rampp M."/>
            <person name="Schuster S.C."/>
            <person name="Klenk H.P."/>
            <person name="Pfeiffer F."/>
            <person name="Oesterhelt D."/>
            <person name="Kunte H.J."/>
        </authorList>
    </citation>
    <scope>NUCLEOTIDE SEQUENCE [LARGE SCALE GENOMIC DNA]</scope>
    <source>
        <strain evidence="3">ATCC 33173 / DSM 2581 / NBRC 15536 / NCIMB 2198 / 1H9</strain>
    </source>
</reference>
<dbReference type="Proteomes" id="UP001322512">
    <property type="component" value="Chromosome"/>
</dbReference>
<sequence>MSLTKEALQHIEESHKTGTEAANGDALLVGSGFELIDLEKYRDLRRRFRGTFKTQGLEAFTGYLAERAAANTPVFIDRERMAAKCYLDIGIQDAPGHCEHSAILNLPETPEFEAFHRANGSTFDQDGIVELLEDWGHLMEFANSKGESLEYRTVLHAFRNVSIDDLTSIDSEKQEHSSQVGVMNKVTVKHSERLPATITWRFSPYEGLMKRELSMRVATITKGGPSFRLRAMALEAVEKDIAEEFSNEIVADLDNCECLLGIFNP</sequence>
<protein>
    <submittedName>
        <fullName evidence="2">DUF2303 family protein</fullName>
    </submittedName>
    <submittedName>
        <fullName evidence="1">YfdQ family protein</fullName>
    </submittedName>
</protein>
<dbReference type="STRING" id="768066.HELO_2660"/>
<dbReference type="OrthoDB" id="5731347at2"/>
<accession>E1V365</accession>
<proteinExistence type="predicted"/>
<evidence type="ECO:0000313" key="2">
    <source>
        <dbReference type="EMBL" id="WPU48706.1"/>
    </source>
</evidence>
<organism evidence="1 3">
    <name type="scientific">Halomonas elongata (strain ATCC 33173 / DSM 2581 / NBRC 15536 / NCIMB 2198 / 1H9)</name>
    <dbReference type="NCBI Taxonomy" id="768066"/>
    <lineage>
        <taxon>Bacteria</taxon>
        <taxon>Pseudomonadati</taxon>
        <taxon>Pseudomonadota</taxon>
        <taxon>Gammaproteobacteria</taxon>
        <taxon>Oceanospirillales</taxon>
        <taxon>Halomonadaceae</taxon>
        <taxon>Halomonas</taxon>
    </lineage>
</organism>
<dbReference type="HOGENOM" id="CLU_089203_1_0_6"/>
<keyword evidence="4" id="KW-1185">Reference proteome</keyword>
<name>E1V365_HALED</name>
<dbReference type="InterPro" id="IPR019276">
    <property type="entry name" value="DUF2303"/>
</dbReference>
<dbReference type="eggNOG" id="COG5532">
    <property type="taxonomic scope" value="Bacteria"/>
</dbReference>
<dbReference type="AlphaFoldDB" id="E1V365"/>
<dbReference type="KEGG" id="hel:HELO_2660"/>
<reference evidence="2 4" key="4">
    <citation type="submission" date="2023-11" db="EMBL/GenBank/DDBJ databases">
        <title>MicrobeMod: A computational toolkit for identifying prokaryotic methylation and restriction-modification with nanopore sequencing.</title>
        <authorList>
            <person name="Crits-Christoph A."/>
            <person name="Kang S.C."/>
            <person name="Lee H."/>
            <person name="Ostrov N."/>
        </authorList>
    </citation>
    <scope>NUCLEOTIDE SEQUENCE [LARGE SCALE GENOMIC DNA]</scope>
    <source>
        <strain evidence="2 4">ATCC 33173</strain>
    </source>
</reference>
<reference evidence="1" key="1">
    <citation type="journal article" date="2010" name="Environ. Microbiol.">
        <title>A blueprint of ectoine metabolism from the genome of the industrial producer Halomonas elongata DSM 2581(T).</title>
        <authorList>
            <person name="Schwibbert K."/>
            <person name="Marin-Sanguino A."/>
            <person name="Bagyan I."/>
            <person name="Heidrich G."/>
            <person name="Lentzen G."/>
            <person name="Seitz H."/>
            <person name="Rampp M."/>
            <person name="Schuster S.C."/>
            <person name="Klenk H.P."/>
            <person name="Pfeiffer F."/>
            <person name="Oesterhelt D."/>
            <person name="Kunte H.J."/>
        </authorList>
    </citation>
    <scope>NUCLEOTIDE SEQUENCE</scope>
    <source>
        <strain evidence="1">Type strain: DSM 2581</strain>
    </source>
</reference>
<dbReference type="Pfam" id="PF10065">
    <property type="entry name" value="DUF2303"/>
    <property type="match status" value="1"/>
</dbReference>
<evidence type="ECO:0000313" key="3">
    <source>
        <dbReference type="Proteomes" id="UP000008707"/>
    </source>
</evidence>
<dbReference type="Proteomes" id="UP000008707">
    <property type="component" value="Chromosome"/>
</dbReference>
<gene>
    <name evidence="1" type="primary">yfdQ2</name>
    <name evidence="1" type="ordered locus">HELO_2660</name>
    <name evidence="2" type="ORF">SR933_07390</name>
</gene>
<dbReference type="GeneID" id="91009994"/>
<evidence type="ECO:0000313" key="4">
    <source>
        <dbReference type="Proteomes" id="UP001322512"/>
    </source>
</evidence>